<reference evidence="3 4" key="1">
    <citation type="submission" date="2024-08" db="EMBL/GenBank/DDBJ databases">
        <title>Genome mining of Saccharopolyspora cebuensis PGLac3 from Nigerian medicinal plant.</title>
        <authorList>
            <person name="Ezeobiora C.E."/>
            <person name="Igbokwe N.H."/>
            <person name="Amin D.H."/>
            <person name="Mendie U.E."/>
        </authorList>
    </citation>
    <scope>NUCLEOTIDE SEQUENCE [LARGE SCALE GENOMIC DNA]</scope>
    <source>
        <strain evidence="3 4">PGLac3</strain>
    </source>
</reference>
<accession>A0ABV4CD65</accession>
<dbReference type="RefSeq" id="WP_345365877.1">
    <property type="nucleotide sequence ID" value="NZ_BAABII010000016.1"/>
</dbReference>
<dbReference type="EC" id="1.-.-.-" evidence="3"/>
<dbReference type="PANTHER" id="PTHR36124:SF1">
    <property type="entry name" value="ER-BOUND OXYGENASE MPAB_MPAB'_RUBBER OXYGENASE CATALYTIC DOMAIN-CONTAINING PROTEIN"/>
    <property type="match status" value="1"/>
</dbReference>
<dbReference type="EMBL" id="JBGEHV010000001">
    <property type="protein sequence ID" value="MEY8037796.1"/>
    <property type="molecule type" value="Genomic_DNA"/>
</dbReference>
<sequence>MGESERFARLRRILALDADRDCEEIFRLLAEHEFPWDIGKALEFALFRTYAVPAVGRLLDRTGEFVRCPQRRYDDTTLLLYEIFHSGPSGARGREALARLNAIHGRYRISNADHLYTLSTFVVTPTRWLDRYGWRRLHPHEVRALTNTMRRMGEGMGITGIPEDHAGFVRLFDDYERDHFGFHPGGRRVAEATLALFASWYPRPLRPAVVRAARCAMEPHLLAAFGFPEPSPLGRALVDRALRTRAALVRLGPVRPDSRPAAPVPLSYPDGYRIGDLGPASSRRPRREGGRTGREHPDQCRTGPQ</sequence>
<organism evidence="3 4">
    <name type="scientific">Saccharopolyspora cebuensis</name>
    <dbReference type="NCBI Taxonomy" id="418759"/>
    <lineage>
        <taxon>Bacteria</taxon>
        <taxon>Bacillati</taxon>
        <taxon>Actinomycetota</taxon>
        <taxon>Actinomycetes</taxon>
        <taxon>Pseudonocardiales</taxon>
        <taxon>Pseudonocardiaceae</taxon>
        <taxon>Saccharopolyspora</taxon>
    </lineage>
</organism>
<dbReference type="InterPro" id="IPR046366">
    <property type="entry name" value="MPAB"/>
</dbReference>
<comment type="caution">
    <text evidence="3">The sequence shown here is derived from an EMBL/GenBank/DDBJ whole genome shotgun (WGS) entry which is preliminary data.</text>
</comment>
<proteinExistence type="predicted"/>
<evidence type="ECO:0000313" key="3">
    <source>
        <dbReference type="EMBL" id="MEY8037796.1"/>
    </source>
</evidence>
<dbReference type="InterPro" id="IPR018713">
    <property type="entry name" value="MPAB/Lcp_cat_dom"/>
</dbReference>
<keyword evidence="4" id="KW-1185">Reference proteome</keyword>
<feature type="region of interest" description="Disordered" evidence="1">
    <location>
        <begin position="254"/>
        <end position="305"/>
    </location>
</feature>
<evidence type="ECO:0000259" key="2">
    <source>
        <dbReference type="Pfam" id="PF09995"/>
    </source>
</evidence>
<gene>
    <name evidence="3" type="ORF">AB8O55_00145</name>
</gene>
<evidence type="ECO:0000256" key="1">
    <source>
        <dbReference type="SAM" id="MobiDB-lite"/>
    </source>
</evidence>
<feature type="domain" description="ER-bound oxygenase mpaB/mpaB'/Rubber oxygenase catalytic" evidence="2">
    <location>
        <begin position="51"/>
        <end position="244"/>
    </location>
</feature>
<dbReference type="Proteomes" id="UP001564626">
    <property type="component" value="Unassembled WGS sequence"/>
</dbReference>
<feature type="compositionally biased region" description="Basic and acidic residues" evidence="1">
    <location>
        <begin position="287"/>
        <end position="299"/>
    </location>
</feature>
<dbReference type="GO" id="GO:0016491">
    <property type="term" value="F:oxidoreductase activity"/>
    <property type="evidence" value="ECO:0007669"/>
    <property type="project" value="UniProtKB-KW"/>
</dbReference>
<protein>
    <submittedName>
        <fullName evidence="3">Oxygenase MpaB family protein</fullName>
        <ecNumber evidence="3">1.-.-.-</ecNumber>
    </submittedName>
</protein>
<name>A0ABV4CD65_9PSEU</name>
<dbReference type="Pfam" id="PF09995">
    <property type="entry name" value="MPAB_Lcp_cat"/>
    <property type="match status" value="1"/>
</dbReference>
<evidence type="ECO:0000313" key="4">
    <source>
        <dbReference type="Proteomes" id="UP001564626"/>
    </source>
</evidence>
<dbReference type="PANTHER" id="PTHR36124">
    <property type="match status" value="1"/>
</dbReference>
<keyword evidence="3" id="KW-0560">Oxidoreductase</keyword>